<sequence>MKKGLYWWEYEDASGLQRGQLWQRLTQAEQAEIVRLNGYRKRKKIPNAALEYLKSVFPLPIDRRDLLSMSEYERRCGFGKGEVLKLLSDEQREHLVNLGYRRSQKLTYRAMLYLKSLGYY</sequence>
<dbReference type="AlphaFoldDB" id="A0A7W5ZQA7"/>
<dbReference type="EMBL" id="JACIBY010000014">
    <property type="protein sequence ID" value="MBB3841104.1"/>
    <property type="molecule type" value="Genomic_DNA"/>
</dbReference>
<reference evidence="1 2" key="1">
    <citation type="submission" date="2020-08" db="EMBL/GenBank/DDBJ databases">
        <title>Genomic Encyclopedia of Type Strains, Phase IV (KMG-IV): sequencing the most valuable type-strain genomes for metagenomic binning, comparative biology and taxonomic classification.</title>
        <authorList>
            <person name="Goeker M."/>
        </authorList>
    </citation>
    <scope>NUCLEOTIDE SEQUENCE [LARGE SCALE GENOMIC DNA]</scope>
    <source>
        <strain evidence="1 2">DSM 17976</strain>
    </source>
</reference>
<organism evidence="1 2">
    <name type="scientific">Runella defluvii</name>
    <dbReference type="NCBI Taxonomy" id="370973"/>
    <lineage>
        <taxon>Bacteria</taxon>
        <taxon>Pseudomonadati</taxon>
        <taxon>Bacteroidota</taxon>
        <taxon>Cytophagia</taxon>
        <taxon>Cytophagales</taxon>
        <taxon>Spirosomataceae</taxon>
        <taxon>Runella</taxon>
    </lineage>
</organism>
<comment type="caution">
    <text evidence="1">The sequence shown here is derived from an EMBL/GenBank/DDBJ whole genome shotgun (WGS) entry which is preliminary data.</text>
</comment>
<dbReference type="RefSeq" id="WP_183978550.1">
    <property type="nucleotide sequence ID" value="NZ_JACIBY010000014.1"/>
</dbReference>
<name>A0A7W5ZQA7_9BACT</name>
<keyword evidence="2" id="KW-1185">Reference proteome</keyword>
<accession>A0A7W5ZQA7</accession>
<evidence type="ECO:0000313" key="1">
    <source>
        <dbReference type="EMBL" id="MBB3841104.1"/>
    </source>
</evidence>
<gene>
    <name evidence="1" type="ORF">FHS57_005125</name>
</gene>
<proteinExistence type="predicted"/>
<protein>
    <submittedName>
        <fullName evidence="1">Uncharacterized protein</fullName>
    </submittedName>
</protein>
<evidence type="ECO:0000313" key="2">
    <source>
        <dbReference type="Proteomes" id="UP000541352"/>
    </source>
</evidence>
<dbReference type="Proteomes" id="UP000541352">
    <property type="component" value="Unassembled WGS sequence"/>
</dbReference>